<feature type="region of interest" description="Disordered" evidence="10">
    <location>
        <begin position="279"/>
        <end position="320"/>
    </location>
</feature>
<feature type="domain" description="Nuclear receptor" evidence="11">
    <location>
        <begin position="326"/>
        <end position="403"/>
    </location>
</feature>
<evidence type="ECO:0000256" key="6">
    <source>
        <dbReference type="ARBA" id="ARBA00023163"/>
    </source>
</evidence>
<keyword evidence="3 9" id="KW-0862">Zinc</keyword>
<dbReference type="InterPro" id="IPR001628">
    <property type="entry name" value="Znf_hrmn_rcpt"/>
</dbReference>
<dbReference type="PROSITE" id="PS51843">
    <property type="entry name" value="NR_LBD"/>
    <property type="match status" value="1"/>
</dbReference>
<comment type="similarity">
    <text evidence="9">Belongs to the nuclear hormone receptor family.</text>
</comment>
<evidence type="ECO:0000256" key="7">
    <source>
        <dbReference type="ARBA" id="ARBA00023170"/>
    </source>
</evidence>
<dbReference type="AlphaFoldDB" id="G9IAQ0"/>
<dbReference type="InterPro" id="IPR035500">
    <property type="entry name" value="NHR-like_dom_sf"/>
</dbReference>
<evidence type="ECO:0000256" key="3">
    <source>
        <dbReference type="ARBA" id="ARBA00022833"/>
    </source>
</evidence>
<evidence type="ECO:0000259" key="12">
    <source>
        <dbReference type="PROSITE" id="PS51843"/>
    </source>
</evidence>
<dbReference type="EMBL" id="JN635561">
    <property type="protein sequence ID" value="AEW68001.1"/>
    <property type="molecule type" value="mRNA"/>
</dbReference>
<dbReference type="Pfam" id="PF00105">
    <property type="entry name" value="zf-C4"/>
    <property type="match status" value="1"/>
</dbReference>
<dbReference type="SUPFAM" id="SSF57716">
    <property type="entry name" value="Glucocorticoid receptor-like (DNA-binding domain)"/>
    <property type="match status" value="1"/>
</dbReference>
<dbReference type="InterPro" id="IPR001723">
    <property type="entry name" value="Nuclear_hrmn_rcpt"/>
</dbReference>
<feature type="compositionally biased region" description="Basic and acidic residues" evidence="10">
    <location>
        <begin position="417"/>
        <end position="429"/>
    </location>
</feature>
<dbReference type="PRINTS" id="PR00047">
    <property type="entry name" value="STROIDFINGER"/>
</dbReference>
<dbReference type="Pfam" id="PF00104">
    <property type="entry name" value="Hormone_recep"/>
    <property type="match status" value="1"/>
</dbReference>
<comment type="subcellular location">
    <subcellularLocation>
        <location evidence="9">Nucleus</location>
    </subcellularLocation>
</comment>
<dbReference type="SMART" id="SM00399">
    <property type="entry name" value="ZnF_C4"/>
    <property type="match status" value="1"/>
</dbReference>
<evidence type="ECO:0000256" key="2">
    <source>
        <dbReference type="ARBA" id="ARBA00022771"/>
    </source>
</evidence>
<dbReference type="GO" id="GO:0000978">
    <property type="term" value="F:RNA polymerase II cis-regulatory region sequence-specific DNA binding"/>
    <property type="evidence" value="ECO:0007669"/>
    <property type="project" value="TreeGrafter"/>
</dbReference>
<evidence type="ECO:0000256" key="9">
    <source>
        <dbReference type="RuleBase" id="RU004334"/>
    </source>
</evidence>
<protein>
    <submittedName>
        <fullName evidence="13">Farnesoid X receptor</fullName>
    </submittedName>
</protein>
<dbReference type="InterPro" id="IPR013088">
    <property type="entry name" value="Znf_NHR/GATA"/>
</dbReference>
<dbReference type="GO" id="GO:0004879">
    <property type="term" value="F:nuclear receptor activity"/>
    <property type="evidence" value="ECO:0007669"/>
    <property type="project" value="TreeGrafter"/>
</dbReference>
<dbReference type="GO" id="GO:0000122">
    <property type="term" value="P:negative regulation of transcription by RNA polymerase II"/>
    <property type="evidence" value="ECO:0007669"/>
    <property type="project" value="TreeGrafter"/>
</dbReference>
<dbReference type="GO" id="GO:0090575">
    <property type="term" value="C:RNA polymerase II transcription regulator complex"/>
    <property type="evidence" value="ECO:0007669"/>
    <property type="project" value="TreeGrafter"/>
</dbReference>
<keyword evidence="7 9" id="KW-0675">Receptor</keyword>
<keyword evidence="5 9" id="KW-0238">DNA-binding</keyword>
<dbReference type="InterPro" id="IPR000536">
    <property type="entry name" value="Nucl_hrmn_rcpt_lig-bd"/>
</dbReference>
<dbReference type="GO" id="GO:0008270">
    <property type="term" value="F:zinc ion binding"/>
    <property type="evidence" value="ECO:0007669"/>
    <property type="project" value="UniProtKB-KW"/>
</dbReference>
<dbReference type="PROSITE" id="PS00031">
    <property type="entry name" value="NUCLEAR_REC_DBD_1"/>
    <property type="match status" value="1"/>
</dbReference>
<evidence type="ECO:0000256" key="4">
    <source>
        <dbReference type="ARBA" id="ARBA00023015"/>
    </source>
</evidence>
<evidence type="ECO:0000313" key="13">
    <source>
        <dbReference type="EMBL" id="AEW68001.1"/>
    </source>
</evidence>
<sequence>MATGQYATISPQLYSSYDQPGVIVPPNSNTLDIPLSNPVLSNSPCPECALHSTILHSMAFNMKSMDYTACQHLHASASCSSCYSNYQLQRQHSGLTNRNHHIHHHNNNQFHLGTSTCKNSPHQSSTTVFNETCFVQNEPRSSPHESYQTHCDHNHGGWPLPTLPLSSSFISEENSSQSTNYFYPTPTSAPFISLPSPTLAIPSISPFLDSHTKSFEIPPLVENPSYSFAKASMTDASVVEEHQVDLIELGSSSTTSTEYCESQVVDESFTNISRLEIGNGDKNLHNRQNKPRLITSKNTKMPPEKRKPKHLSNRHNSSEIRKRHPEDVCQVCGDKASGYHYNALTCEGCKGFFRRSVTNKTSYKQGCKQGGTCEMDTYTRRKCPHCRLKKCVEVGMLAECLLTEIQCQSKRRRRKAKQEETTDTPKSEENASQSDNNISSPGRCSVTSSPCGSEISRTEEASISLTDEEQNFVQHISKAFEKYKINPEIVRRWENYINKESNKTCRLSDIATVHVQVLVEYTKNLPGFLELDPEDQIALLKGSVMEAMLIRNSCGYNHLTRKINMRAIIEETGIEAQKIEALIDFFSCIGRLDMDETEYGLLIAIVLFNSDYPYVKNKTLVDQFQDKYLNVLAKYSTMRQPTKQYIFPKILSCLTEVRELSHFHSGLVMSWKKRGSLTPLLCEIWDLD</sequence>
<keyword evidence="1 9" id="KW-0479">Metal-binding</keyword>
<proteinExistence type="evidence at transcript level"/>
<reference evidence="13" key="1">
    <citation type="journal article" date="2012" name="Comp. Biochem. Physiol. B, Biochem. Mol. Biol.">
        <title>Molecular and expression analysis of the farnesoid X receptor in the urochordate Halocynthia roretzi.</title>
        <authorList>
            <person name="Maeng S."/>
            <person name="Lee J.H."/>
            <person name="Kim G.J."/>
            <person name="Kim S.H."/>
            <person name="Kwon H.C."/>
            <person name="Shin Y.K."/>
            <person name="Sohn Y.C."/>
        </authorList>
    </citation>
    <scope>NUCLEOTIDE SEQUENCE</scope>
</reference>
<keyword evidence="2 9" id="KW-0863">Zinc-finger</keyword>
<dbReference type="GO" id="GO:0045944">
    <property type="term" value="P:positive regulation of transcription by RNA polymerase II"/>
    <property type="evidence" value="ECO:0007669"/>
    <property type="project" value="TreeGrafter"/>
</dbReference>
<evidence type="ECO:0000256" key="10">
    <source>
        <dbReference type="SAM" id="MobiDB-lite"/>
    </source>
</evidence>
<evidence type="ECO:0000259" key="11">
    <source>
        <dbReference type="PROSITE" id="PS51030"/>
    </source>
</evidence>
<dbReference type="Gene3D" id="1.10.565.10">
    <property type="entry name" value="Retinoid X Receptor"/>
    <property type="match status" value="1"/>
</dbReference>
<dbReference type="PANTHER" id="PTHR24082:SF313">
    <property type="entry name" value="NUCLEAR RECEPTOR SUBFAMILY 1, GROUP H, MEMBER 5"/>
    <property type="match status" value="1"/>
</dbReference>
<dbReference type="PRINTS" id="PR00398">
    <property type="entry name" value="STRDHORMONER"/>
</dbReference>
<feature type="domain" description="NR LBD" evidence="12">
    <location>
        <begin position="468"/>
        <end position="688"/>
    </location>
</feature>
<evidence type="ECO:0000256" key="1">
    <source>
        <dbReference type="ARBA" id="ARBA00022723"/>
    </source>
</evidence>
<feature type="region of interest" description="Disordered" evidence="10">
    <location>
        <begin position="412"/>
        <end position="453"/>
    </location>
</feature>
<evidence type="ECO:0000256" key="5">
    <source>
        <dbReference type="ARBA" id="ARBA00023125"/>
    </source>
</evidence>
<name>G9IAQ0_HALRO</name>
<accession>G9IAQ0</accession>
<dbReference type="SMART" id="SM00430">
    <property type="entry name" value="HOLI"/>
    <property type="match status" value="1"/>
</dbReference>
<dbReference type="PROSITE" id="PS51030">
    <property type="entry name" value="NUCLEAR_REC_DBD_2"/>
    <property type="match status" value="1"/>
</dbReference>
<feature type="compositionally biased region" description="Polar residues" evidence="10">
    <location>
        <begin position="430"/>
        <end position="451"/>
    </location>
</feature>
<dbReference type="Gene3D" id="3.30.50.10">
    <property type="entry name" value="Erythroid Transcription Factor GATA-1, subunit A"/>
    <property type="match status" value="1"/>
</dbReference>
<keyword evidence="6 9" id="KW-0804">Transcription</keyword>
<organism evidence="13">
    <name type="scientific">Halocynthia roretzi</name>
    <name type="common">Sea squirt</name>
    <name type="synonym">Cynthia roretzi</name>
    <dbReference type="NCBI Taxonomy" id="7729"/>
    <lineage>
        <taxon>Eukaryota</taxon>
        <taxon>Metazoa</taxon>
        <taxon>Chordata</taxon>
        <taxon>Tunicata</taxon>
        <taxon>Ascidiacea</taxon>
        <taxon>Stolidobranchia</taxon>
        <taxon>Pyuridae</taxon>
        <taxon>Halocynthia</taxon>
    </lineage>
</organism>
<keyword evidence="4 9" id="KW-0805">Transcription regulation</keyword>
<dbReference type="SUPFAM" id="SSF48508">
    <property type="entry name" value="Nuclear receptor ligand-binding domain"/>
    <property type="match status" value="1"/>
</dbReference>
<dbReference type="PANTHER" id="PTHR24082">
    <property type="entry name" value="NUCLEAR HORMONE RECEPTOR"/>
    <property type="match status" value="1"/>
</dbReference>
<keyword evidence="8 9" id="KW-0539">Nucleus</keyword>
<evidence type="ECO:0000256" key="8">
    <source>
        <dbReference type="ARBA" id="ARBA00023242"/>
    </source>
</evidence>
<dbReference type="InterPro" id="IPR050234">
    <property type="entry name" value="Nuclear_hormone_rcpt_NR1"/>
</dbReference>
<dbReference type="GO" id="GO:0030154">
    <property type="term" value="P:cell differentiation"/>
    <property type="evidence" value="ECO:0007669"/>
    <property type="project" value="TreeGrafter"/>
</dbReference>